<dbReference type="InterPro" id="IPR014352">
    <property type="entry name" value="FERM/acyl-CoA-bd_prot_sf"/>
</dbReference>
<dbReference type="PANTHER" id="PTHR13429:SF7">
    <property type="entry name" value="FERM DOMAIN-CONTAINING PROTEIN 1"/>
    <property type="match status" value="1"/>
</dbReference>
<dbReference type="InterPro" id="IPR047145">
    <property type="entry name" value="FRMD6-like"/>
</dbReference>
<proteinExistence type="predicted"/>
<feature type="domain" description="FERM" evidence="1">
    <location>
        <begin position="5"/>
        <end position="327"/>
    </location>
</feature>
<dbReference type="Gene3D" id="1.20.80.10">
    <property type="match status" value="1"/>
</dbReference>
<name>A0AAV2LG93_KNICA</name>
<dbReference type="Pfam" id="PF09379">
    <property type="entry name" value="FERM_N"/>
    <property type="match status" value="1"/>
</dbReference>
<dbReference type="SUPFAM" id="SSF54236">
    <property type="entry name" value="Ubiquitin-like"/>
    <property type="match status" value="1"/>
</dbReference>
<organism evidence="2 3">
    <name type="scientific">Knipowitschia caucasica</name>
    <name type="common">Caucasian dwarf goby</name>
    <name type="synonym">Pomatoschistus caucasicus</name>
    <dbReference type="NCBI Taxonomy" id="637954"/>
    <lineage>
        <taxon>Eukaryota</taxon>
        <taxon>Metazoa</taxon>
        <taxon>Chordata</taxon>
        <taxon>Craniata</taxon>
        <taxon>Vertebrata</taxon>
        <taxon>Euteleostomi</taxon>
        <taxon>Actinopterygii</taxon>
        <taxon>Neopterygii</taxon>
        <taxon>Teleostei</taxon>
        <taxon>Neoteleostei</taxon>
        <taxon>Acanthomorphata</taxon>
        <taxon>Gobiaria</taxon>
        <taxon>Gobiiformes</taxon>
        <taxon>Gobioidei</taxon>
        <taxon>Gobiidae</taxon>
        <taxon>Gobiinae</taxon>
        <taxon>Knipowitschia</taxon>
    </lineage>
</organism>
<dbReference type="EMBL" id="OZ035845">
    <property type="protein sequence ID" value="CAL1600173.1"/>
    <property type="molecule type" value="Genomic_DNA"/>
</dbReference>
<dbReference type="Gene3D" id="3.10.20.90">
    <property type="entry name" value="Phosphatidylinositol 3-kinase Catalytic Subunit, Chain A, domain 1"/>
    <property type="match status" value="1"/>
</dbReference>
<dbReference type="AlphaFoldDB" id="A0AAV2LG93"/>
<dbReference type="CDD" id="cd14473">
    <property type="entry name" value="FERM_B-lobe"/>
    <property type="match status" value="1"/>
</dbReference>
<evidence type="ECO:0000313" key="3">
    <source>
        <dbReference type="Proteomes" id="UP001497482"/>
    </source>
</evidence>
<keyword evidence="3" id="KW-1185">Reference proteome</keyword>
<accession>A0AAV2LG93</accession>
<dbReference type="PROSITE" id="PS50057">
    <property type="entry name" value="FERM_3"/>
    <property type="match status" value="1"/>
</dbReference>
<evidence type="ECO:0000259" key="1">
    <source>
        <dbReference type="PROSITE" id="PS50057"/>
    </source>
</evidence>
<dbReference type="SMART" id="SM00295">
    <property type="entry name" value="B41"/>
    <property type="match status" value="1"/>
</dbReference>
<dbReference type="InterPro" id="IPR018979">
    <property type="entry name" value="FERM_N"/>
</dbReference>
<dbReference type="GO" id="GO:0035332">
    <property type="term" value="P:positive regulation of hippo signaling"/>
    <property type="evidence" value="ECO:0007669"/>
    <property type="project" value="TreeGrafter"/>
</dbReference>
<dbReference type="InterPro" id="IPR029071">
    <property type="entry name" value="Ubiquitin-like_domsf"/>
</dbReference>
<dbReference type="InterPro" id="IPR019749">
    <property type="entry name" value="Band_41_domain"/>
</dbReference>
<dbReference type="GO" id="GO:0098592">
    <property type="term" value="C:cytoplasmic side of apical plasma membrane"/>
    <property type="evidence" value="ECO:0007669"/>
    <property type="project" value="TreeGrafter"/>
</dbReference>
<protein>
    <recommendedName>
        <fullName evidence="1">FERM domain-containing protein</fullName>
    </recommendedName>
</protein>
<dbReference type="InterPro" id="IPR035963">
    <property type="entry name" value="FERM_2"/>
</dbReference>
<gene>
    <name evidence="2" type="ORF">KC01_LOCUS28297</name>
</gene>
<dbReference type="PANTHER" id="PTHR13429">
    <property type="entry name" value="FERM DOMAIN (PROTEIN4.1-EZRIN-RADIXIN-MOESIN) FAMILY"/>
    <property type="match status" value="1"/>
</dbReference>
<dbReference type="InterPro" id="IPR019748">
    <property type="entry name" value="FERM_central"/>
</dbReference>
<dbReference type="Proteomes" id="UP001497482">
    <property type="component" value="Chromosome 23"/>
</dbReference>
<dbReference type="InterPro" id="IPR000299">
    <property type="entry name" value="FERM_domain"/>
</dbReference>
<dbReference type="Pfam" id="PF00373">
    <property type="entry name" value="FERM_M"/>
    <property type="match status" value="1"/>
</dbReference>
<dbReference type="SUPFAM" id="SSF47031">
    <property type="entry name" value="Second domain of FERM"/>
    <property type="match status" value="1"/>
</dbReference>
<evidence type="ECO:0000313" key="2">
    <source>
        <dbReference type="EMBL" id="CAL1600173.1"/>
    </source>
</evidence>
<reference evidence="2 3" key="1">
    <citation type="submission" date="2024-04" db="EMBL/GenBank/DDBJ databases">
        <authorList>
            <person name="Waldvogel A.-M."/>
            <person name="Schoenle A."/>
        </authorList>
    </citation>
    <scope>NUCLEOTIDE SEQUENCE [LARGE SCALE GENOMIC DNA]</scope>
</reference>
<sequence length="396" mass="45631">MKSKRRVWVFLPDKQRLDCGVGLKSRVQEVWSEVLGQLGLTELQVFALAVLRDDQYLFIDLKQKLSKYFRKGLTKASVDPLILFLRVQHYVDSGRLLQSDVELRLYFRALRQKVLRSQSRQQDGLFFQMASCALQAEAGDLDPGKHKQYFLPEDYFPSWLIKRRGRDYVLHHTPQLHEDLRGASQRDAVLEFVKLANTVQDVPQTLYKMRRDVGGRLCLLHDFTWTDLEHVSVQGCRLDIHAVGSLCLPKLRFHGPSALHCGLVLRHLRHTHRFHMSVRDALDLSRQTEPSLVCGVYRETYICDGNLLMQKLRRLTSSSTLGSTELETSTCEEDSTVQESEEVFVDSPDDVLWLAELFCGVSVDDPLAFPMSDWTAVTVEMKQRLKKRPHDGIYVD</sequence>